<dbReference type="OrthoDB" id="5242520at2"/>
<comment type="caution">
    <text evidence="4">The sequence shown here is derived from an EMBL/GenBank/DDBJ whole genome shotgun (WGS) entry which is preliminary data.</text>
</comment>
<feature type="domain" description="HTH tetR-type" evidence="3">
    <location>
        <begin position="26"/>
        <end position="60"/>
    </location>
</feature>
<name>A0A6N7Z205_9PSEU</name>
<dbReference type="GO" id="GO:0003677">
    <property type="term" value="F:DNA binding"/>
    <property type="evidence" value="ECO:0007669"/>
    <property type="project" value="UniProtKB-KW"/>
</dbReference>
<dbReference type="AlphaFoldDB" id="A0A6N7Z205"/>
<evidence type="ECO:0000256" key="2">
    <source>
        <dbReference type="SAM" id="MobiDB-lite"/>
    </source>
</evidence>
<dbReference type="Pfam" id="PF00440">
    <property type="entry name" value="TetR_N"/>
    <property type="match status" value="1"/>
</dbReference>
<organism evidence="4 5">
    <name type="scientific">Amycolatopsis pithecellobii</name>
    <dbReference type="NCBI Taxonomy" id="664692"/>
    <lineage>
        <taxon>Bacteria</taxon>
        <taxon>Bacillati</taxon>
        <taxon>Actinomycetota</taxon>
        <taxon>Actinomycetes</taxon>
        <taxon>Pseudonocardiales</taxon>
        <taxon>Pseudonocardiaceae</taxon>
        <taxon>Amycolatopsis</taxon>
    </lineage>
</organism>
<gene>
    <name evidence="4" type="ORF">GKO32_06910</name>
</gene>
<dbReference type="EMBL" id="WMBA01000007">
    <property type="protein sequence ID" value="MTD53714.1"/>
    <property type="molecule type" value="Genomic_DNA"/>
</dbReference>
<sequence length="119" mass="13308">MAVGCSATGEKPRRARKIKEQRKEQLLDALEHLLEKKPLRDLGVEEIAEAAGIARSRFYYKSRHEALAALLRRIADEVLDSYALPDSWFSAVPEGRPRVAQSHFRAHVGSVAEAWRGGS</sequence>
<keyword evidence="5" id="KW-1185">Reference proteome</keyword>
<dbReference type="Gene3D" id="1.10.10.60">
    <property type="entry name" value="Homeodomain-like"/>
    <property type="match status" value="1"/>
</dbReference>
<evidence type="ECO:0000313" key="5">
    <source>
        <dbReference type="Proteomes" id="UP000440096"/>
    </source>
</evidence>
<evidence type="ECO:0000259" key="3">
    <source>
        <dbReference type="Pfam" id="PF00440"/>
    </source>
</evidence>
<dbReference type="Proteomes" id="UP000440096">
    <property type="component" value="Unassembled WGS sequence"/>
</dbReference>
<evidence type="ECO:0000313" key="4">
    <source>
        <dbReference type="EMBL" id="MTD53714.1"/>
    </source>
</evidence>
<proteinExistence type="predicted"/>
<evidence type="ECO:0000256" key="1">
    <source>
        <dbReference type="ARBA" id="ARBA00023125"/>
    </source>
</evidence>
<keyword evidence="1" id="KW-0238">DNA-binding</keyword>
<accession>A0A6N7Z205</accession>
<feature type="region of interest" description="Disordered" evidence="2">
    <location>
        <begin position="1"/>
        <end position="20"/>
    </location>
</feature>
<dbReference type="SUPFAM" id="SSF46689">
    <property type="entry name" value="Homeodomain-like"/>
    <property type="match status" value="1"/>
</dbReference>
<dbReference type="RefSeq" id="WP_154755952.1">
    <property type="nucleotide sequence ID" value="NZ_WMBA01000007.1"/>
</dbReference>
<reference evidence="4 5" key="1">
    <citation type="submission" date="2019-11" db="EMBL/GenBank/DDBJ databases">
        <title>Draft genome of Amycolatopsis RM579.</title>
        <authorList>
            <person name="Duangmal K."/>
            <person name="Mingma R."/>
        </authorList>
    </citation>
    <scope>NUCLEOTIDE SEQUENCE [LARGE SCALE GENOMIC DNA]</scope>
    <source>
        <strain evidence="4 5">RM579</strain>
    </source>
</reference>
<dbReference type="InterPro" id="IPR001647">
    <property type="entry name" value="HTH_TetR"/>
</dbReference>
<protein>
    <submittedName>
        <fullName evidence="4">TetR family transcriptional regulator</fullName>
    </submittedName>
</protein>
<dbReference type="InterPro" id="IPR009057">
    <property type="entry name" value="Homeodomain-like_sf"/>
</dbReference>